<dbReference type="PROSITE" id="PS51257">
    <property type="entry name" value="PROKAR_LIPOPROTEIN"/>
    <property type="match status" value="1"/>
</dbReference>
<dbReference type="Pfam" id="PF00639">
    <property type="entry name" value="Rotamase"/>
    <property type="match status" value="1"/>
</dbReference>
<dbReference type="SUPFAM" id="SSF109998">
    <property type="entry name" value="Triger factor/SurA peptide-binding domain-like"/>
    <property type="match status" value="1"/>
</dbReference>
<dbReference type="RefSeq" id="WP_011386072.1">
    <property type="nucleotide sequence ID" value="NC_007626.1"/>
</dbReference>
<dbReference type="KEGG" id="mag:amb3716"/>
<dbReference type="InterPro" id="IPR027304">
    <property type="entry name" value="Trigger_fact/SurA_dom_sf"/>
</dbReference>
<feature type="signal peptide" evidence="10">
    <location>
        <begin position="1"/>
        <end position="23"/>
    </location>
</feature>
<evidence type="ECO:0000256" key="4">
    <source>
        <dbReference type="ARBA" id="ARBA00023110"/>
    </source>
</evidence>
<dbReference type="HOGENOM" id="CLU_034646_11_4_5"/>
<reference evidence="12 13" key="1">
    <citation type="journal article" date="2005" name="DNA Res.">
        <title>Complete genome sequence of the facultative anaerobic magnetotactic bacterium Magnetospirillum sp. strain AMB-1.</title>
        <authorList>
            <person name="Matsunaga T."/>
            <person name="Okamura Y."/>
            <person name="Fukuda Y."/>
            <person name="Wahyudi A.T."/>
            <person name="Murase Y."/>
            <person name="Takeyama H."/>
        </authorList>
    </citation>
    <scope>NUCLEOTIDE SEQUENCE [LARGE SCALE GENOMIC DNA]</scope>
    <source>
        <strain evidence="13">ATCC 700264 / AMB-1</strain>
    </source>
</reference>
<evidence type="ECO:0000256" key="7">
    <source>
        <dbReference type="ARBA" id="ARBA00030642"/>
    </source>
</evidence>
<evidence type="ECO:0000256" key="3">
    <source>
        <dbReference type="ARBA" id="ARBA00022764"/>
    </source>
</evidence>
<name>Q2W0V5_PARM1</name>
<keyword evidence="13" id="KW-1185">Reference proteome</keyword>
<evidence type="ECO:0000256" key="8">
    <source>
        <dbReference type="ARBA" id="ARBA00031484"/>
    </source>
</evidence>
<evidence type="ECO:0000313" key="12">
    <source>
        <dbReference type="EMBL" id="BAE52520.1"/>
    </source>
</evidence>
<evidence type="ECO:0000256" key="6">
    <source>
        <dbReference type="ARBA" id="ARBA00023235"/>
    </source>
</evidence>
<dbReference type="InterPro" id="IPR050280">
    <property type="entry name" value="OMP_Chaperone_SurA"/>
</dbReference>
<dbReference type="EMBL" id="AP007255">
    <property type="protein sequence ID" value="BAE52520.1"/>
    <property type="molecule type" value="Genomic_DNA"/>
</dbReference>
<protein>
    <recommendedName>
        <fullName evidence="1">Parvulin-like PPIase</fullName>
    </recommendedName>
    <alternativeName>
        <fullName evidence="7">Peptidyl-prolyl cis-trans isomerase plp</fullName>
    </alternativeName>
    <alternativeName>
        <fullName evidence="8">Rotamase plp</fullName>
    </alternativeName>
</protein>
<gene>
    <name evidence="12" type="ordered locus">amb3716</name>
</gene>
<evidence type="ECO:0000259" key="11">
    <source>
        <dbReference type="PROSITE" id="PS50198"/>
    </source>
</evidence>
<organism evidence="12 13">
    <name type="scientific">Paramagnetospirillum magneticum (strain ATCC 700264 / AMB-1)</name>
    <name type="common">Magnetospirillum magneticum</name>
    <dbReference type="NCBI Taxonomy" id="342108"/>
    <lineage>
        <taxon>Bacteria</taxon>
        <taxon>Pseudomonadati</taxon>
        <taxon>Pseudomonadota</taxon>
        <taxon>Alphaproteobacteria</taxon>
        <taxon>Rhodospirillales</taxon>
        <taxon>Magnetospirillaceae</taxon>
        <taxon>Paramagnetospirillum</taxon>
    </lineage>
</organism>
<dbReference type="PROSITE" id="PS50198">
    <property type="entry name" value="PPIC_PPIASE_2"/>
    <property type="match status" value="1"/>
</dbReference>
<evidence type="ECO:0000256" key="9">
    <source>
        <dbReference type="PROSITE-ProRule" id="PRU00278"/>
    </source>
</evidence>
<dbReference type="Proteomes" id="UP000007058">
    <property type="component" value="Chromosome"/>
</dbReference>
<sequence length="421" mass="46094">MLARAAIVLSALLVACIPLRPSAAQEVDRIAAVVNDEIISIRDLDARLKLAITVSGLPDNIESRRRAVPQVLRKMVDERVQAQEAARLRVAAGADEVARGVANVENQNRMPPGSLLPSLAKAGVDPDAVKDQIKADIIWVKLIMRTLQPTIRVGEDEITERIETLRQQFGQPEFMLAEIFLPVDSPRQEEESKRLGERLIEQLRAGAPFQALARQFSQSGTANNGGVLGWLSAAALEDDIRETVSRLDKGQVSGLVRTGTGYAILALIDKRVAGESNVSDPKLNISQVFFPVPPGSPPISQLMAKAAELTANVRSCDEMDDLGRKLNSEQSGRRDGVTLSVLPQNIRSVASSLPLHKASAPINMGKALLVLMVCSRDENVSKGGLPSREAMRRTIEEERLEMLAKRYLRDLRRAAFIDFRL</sequence>
<dbReference type="InterPro" id="IPR015391">
    <property type="entry name" value="SurA_N"/>
</dbReference>
<dbReference type="InterPro" id="IPR000297">
    <property type="entry name" value="PPIase_PpiC"/>
</dbReference>
<evidence type="ECO:0000256" key="10">
    <source>
        <dbReference type="SAM" id="SignalP"/>
    </source>
</evidence>
<proteinExistence type="predicted"/>
<keyword evidence="4 9" id="KW-0697">Rotamase</keyword>
<keyword evidence="6 9" id="KW-0413">Isomerase</keyword>
<feature type="domain" description="PpiC" evidence="11">
    <location>
        <begin position="171"/>
        <end position="269"/>
    </location>
</feature>
<accession>Q2W0V5</accession>
<dbReference type="GO" id="GO:0003755">
    <property type="term" value="F:peptidyl-prolyl cis-trans isomerase activity"/>
    <property type="evidence" value="ECO:0007669"/>
    <property type="project" value="UniProtKB-KW"/>
</dbReference>
<dbReference type="OrthoDB" id="9791746at2"/>
<evidence type="ECO:0000256" key="2">
    <source>
        <dbReference type="ARBA" id="ARBA00022729"/>
    </source>
</evidence>
<evidence type="ECO:0000313" key="13">
    <source>
        <dbReference type="Proteomes" id="UP000007058"/>
    </source>
</evidence>
<evidence type="ECO:0000256" key="5">
    <source>
        <dbReference type="ARBA" id="ARBA00023186"/>
    </source>
</evidence>
<keyword evidence="5" id="KW-0143">Chaperone</keyword>
<evidence type="ECO:0000256" key="1">
    <source>
        <dbReference type="ARBA" id="ARBA00018370"/>
    </source>
</evidence>
<dbReference type="AlphaFoldDB" id="Q2W0V5"/>
<feature type="chain" id="PRO_5007923418" description="Parvulin-like PPIase" evidence="10">
    <location>
        <begin position="24"/>
        <end position="421"/>
    </location>
</feature>
<dbReference type="PANTHER" id="PTHR47637:SF1">
    <property type="entry name" value="CHAPERONE SURA"/>
    <property type="match status" value="1"/>
</dbReference>
<dbReference type="Gene3D" id="3.10.50.40">
    <property type="match status" value="1"/>
</dbReference>
<dbReference type="Gene3D" id="1.10.4030.10">
    <property type="entry name" value="Porin chaperone SurA, peptide-binding domain"/>
    <property type="match status" value="1"/>
</dbReference>
<dbReference type="SUPFAM" id="SSF54534">
    <property type="entry name" value="FKBP-like"/>
    <property type="match status" value="2"/>
</dbReference>
<dbReference type="InterPro" id="IPR046357">
    <property type="entry name" value="PPIase_dom_sf"/>
</dbReference>
<keyword evidence="2 10" id="KW-0732">Signal</keyword>
<dbReference type="Pfam" id="PF09312">
    <property type="entry name" value="SurA_N"/>
    <property type="match status" value="1"/>
</dbReference>
<keyword evidence="3" id="KW-0574">Periplasm</keyword>
<dbReference type="STRING" id="342108.amb3716"/>
<dbReference type="PANTHER" id="PTHR47637">
    <property type="entry name" value="CHAPERONE SURA"/>
    <property type="match status" value="1"/>
</dbReference>